<dbReference type="EMBL" id="LBUX01000007">
    <property type="protein sequence ID" value="KKQ74331.1"/>
    <property type="molecule type" value="Genomic_DNA"/>
</dbReference>
<name>A0A0G0NB41_9BACT</name>
<dbReference type="CDD" id="cd00371">
    <property type="entry name" value="HMA"/>
    <property type="match status" value="1"/>
</dbReference>
<dbReference type="Proteomes" id="UP000034498">
    <property type="component" value="Unassembled WGS sequence"/>
</dbReference>
<protein>
    <submittedName>
        <fullName evidence="3">Copper chaperone</fullName>
    </submittedName>
</protein>
<gene>
    <name evidence="3" type="ORF">US94_C0007G0008</name>
</gene>
<keyword evidence="1" id="KW-0479">Metal-binding</keyword>
<dbReference type="InterPro" id="IPR017969">
    <property type="entry name" value="Heavy-metal-associated_CS"/>
</dbReference>
<accession>A0A0G0NB41</accession>
<sequence length="71" mass="7795">MKELKFTISGMHCGSCEKIIQMKLEDIKGVLESDISSETSSGLVKTEDNVSSETIIEAIKKAGYKAELKEN</sequence>
<evidence type="ECO:0000313" key="4">
    <source>
        <dbReference type="Proteomes" id="UP000034498"/>
    </source>
</evidence>
<dbReference type="PROSITE" id="PS01047">
    <property type="entry name" value="HMA_1"/>
    <property type="match status" value="1"/>
</dbReference>
<dbReference type="GO" id="GO:0046872">
    <property type="term" value="F:metal ion binding"/>
    <property type="evidence" value="ECO:0007669"/>
    <property type="project" value="UniProtKB-KW"/>
</dbReference>
<dbReference type="PROSITE" id="PS50846">
    <property type="entry name" value="HMA_2"/>
    <property type="match status" value="1"/>
</dbReference>
<dbReference type="InterPro" id="IPR006121">
    <property type="entry name" value="HMA_dom"/>
</dbReference>
<dbReference type="InterPro" id="IPR036163">
    <property type="entry name" value="HMA_dom_sf"/>
</dbReference>
<feature type="domain" description="HMA" evidence="2">
    <location>
        <begin position="2"/>
        <end position="67"/>
    </location>
</feature>
<evidence type="ECO:0000256" key="1">
    <source>
        <dbReference type="ARBA" id="ARBA00022723"/>
    </source>
</evidence>
<dbReference type="STRING" id="1618336.US94_C0007G0008"/>
<proteinExistence type="predicted"/>
<dbReference type="SUPFAM" id="SSF55008">
    <property type="entry name" value="HMA, heavy metal-associated domain"/>
    <property type="match status" value="1"/>
</dbReference>
<evidence type="ECO:0000259" key="2">
    <source>
        <dbReference type="PROSITE" id="PS50846"/>
    </source>
</evidence>
<dbReference type="Gene3D" id="3.30.70.100">
    <property type="match status" value="1"/>
</dbReference>
<dbReference type="Pfam" id="PF00403">
    <property type="entry name" value="HMA"/>
    <property type="match status" value="1"/>
</dbReference>
<reference evidence="3 4" key="1">
    <citation type="journal article" date="2015" name="Nature">
        <title>rRNA introns, odd ribosomes, and small enigmatic genomes across a large radiation of phyla.</title>
        <authorList>
            <person name="Brown C.T."/>
            <person name="Hug L.A."/>
            <person name="Thomas B.C."/>
            <person name="Sharon I."/>
            <person name="Castelle C.J."/>
            <person name="Singh A."/>
            <person name="Wilkins M.J."/>
            <person name="Williams K.H."/>
            <person name="Banfield J.F."/>
        </authorList>
    </citation>
    <scope>NUCLEOTIDE SEQUENCE [LARGE SCALE GENOMIC DNA]</scope>
</reference>
<evidence type="ECO:0000313" key="3">
    <source>
        <dbReference type="EMBL" id="KKQ74331.1"/>
    </source>
</evidence>
<organism evidence="3 4">
    <name type="scientific">Berkelbacteria bacterium GW2011_GWB1_38_5</name>
    <dbReference type="NCBI Taxonomy" id="1618336"/>
    <lineage>
        <taxon>Bacteria</taxon>
        <taxon>Candidatus Berkelbacteria</taxon>
    </lineage>
</organism>
<dbReference type="AlphaFoldDB" id="A0A0G0NB41"/>
<comment type="caution">
    <text evidence="3">The sequence shown here is derived from an EMBL/GenBank/DDBJ whole genome shotgun (WGS) entry which is preliminary data.</text>
</comment>